<dbReference type="GO" id="GO:0004125">
    <property type="term" value="F:L-seryl-tRNA(Sec) selenium transferase activity"/>
    <property type="evidence" value="ECO:0007669"/>
    <property type="project" value="InterPro"/>
</dbReference>
<dbReference type="HAMAP" id="MF_00423">
    <property type="entry name" value="SelA"/>
    <property type="match status" value="1"/>
</dbReference>
<evidence type="ECO:0000256" key="3">
    <source>
        <dbReference type="ARBA" id="ARBA00022679"/>
    </source>
</evidence>
<evidence type="ECO:0000256" key="2">
    <source>
        <dbReference type="ARBA" id="ARBA00022490"/>
    </source>
</evidence>
<keyword evidence="6" id="KW-0711">Selenium</keyword>
<evidence type="ECO:0000256" key="1">
    <source>
        <dbReference type="ARBA" id="ARBA00001933"/>
    </source>
</evidence>
<dbReference type="AlphaFoldDB" id="X1F2C2"/>
<organism evidence="7">
    <name type="scientific">marine sediment metagenome</name>
    <dbReference type="NCBI Taxonomy" id="412755"/>
    <lineage>
        <taxon>unclassified sequences</taxon>
        <taxon>metagenomes</taxon>
        <taxon>ecological metagenomes</taxon>
    </lineage>
</organism>
<dbReference type="Gene3D" id="3.90.1150.180">
    <property type="match status" value="1"/>
</dbReference>
<evidence type="ECO:0000313" key="7">
    <source>
        <dbReference type="EMBL" id="GAH39072.1"/>
    </source>
</evidence>
<dbReference type="InterPro" id="IPR015424">
    <property type="entry name" value="PyrdxlP-dep_Trfase"/>
</dbReference>
<dbReference type="Gene3D" id="3.40.640.10">
    <property type="entry name" value="Type I PLP-dependent aspartate aminotransferase-like (Major domain)"/>
    <property type="match status" value="1"/>
</dbReference>
<protein>
    <recommendedName>
        <fullName evidence="8">L-seryl-tRNA selenium transferase N-terminal domain-containing protein</fullName>
    </recommendedName>
</protein>
<keyword evidence="3" id="KW-0808">Transferase</keyword>
<name>X1F2C2_9ZZZZ</name>
<feature type="non-terminal residue" evidence="7">
    <location>
        <position position="1"/>
    </location>
</feature>
<keyword evidence="4" id="KW-0663">Pyridoxal phosphate</keyword>
<dbReference type="InterPro" id="IPR015421">
    <property type="entry name" value="PyrdxlP-dep_Trfase_major"/>
</dbReference>
<evidence type="ECO:0000256" key="5">
    <source>
        <dbReference type="ARBA" id="ARBA00022917"/>
    </source>
</evidence>
<sequence>YFDLELELESGKRGHRDRQVEGLLCRLTGAEAGMVVNNNAAGLLLVLSTLASGREVIVGRGELIEIGGSFRLPEVMSAGGAGLTAVGSINHTTVDDYRRAVGEGTAAILTCHRSNFYVQGWDERPTLTELSTLAQEYNLPLLFDLGSGAIVPQQSLGVETTLAEAVASGADLVMASGDKLLGGPQAGIIVGRAELIGRLRKNHLLRALRVGKLTYLALWGLLSAIEEGRGEELPMVRSASRRPQDLKRIAGRLAKKLAEKLGDDYNLSVIPSKAKVGGGALPLLELESFAVLITHKTKTPQELAQAFRRLEPAILGRILKEGFALDVFSLLPGEEREMVQG</sequence>
<keyword evidence="5" id="KW-0648">Protein biosynthesis</keyword>
<accession>X1F2C2</accession>
<dbReference type="Pfam" id="PF03841">
    <property type="entry name" value="SelA"/>
    <property type="match status" value="1"/>
</dbReference>
<dbReference type="GO" id="GO:0005737">
    <property type="term" value="C:cytoplasm"/>
    <property type="evidence" value="ECO:0007669"/>
    <property type="project" value="InterPro"/>
</dbReference>
<proteinExistence type="inferred from homology"/>
<evidence type="ECO:0000256" key="4">
    <source>
        <dbReference type="ARBA" id="ARBA00022898"/>
    </source>
</evidence>
<evidence type="ECO:0008006" key="8">
    <source>
        <dbReference type="Google" id="ProtNLM"/>
    </source>
</evidence>
<dbReference type="EMBL" id="BARU01005625">
    <property type="protein sequence ID" value="GAH39072.1"/>
    <property type="molecule type" value="Genomic_DNA"/>
</dbReference>
<dbReference type="NCBIfam" id="TIGR00474">
    <property type="entry name" value="selA"/>
    <property type="match status" value="1"/>
</dbReference>
<dbReference type="InterPro" id="IPR004534">
    <property type="entry name" value="SelA_trans"/>
</dbReference>
<dbReference type="InterPro" id="IPR018319">
    <property type="entry name" value="SelA-like"/>
</dbReference>
<dbReference type="PANTHER" id="PTHR32328:SF0">
    <property type="entry name" value="L-SERYL-TRNA(SEC) SELENIUM TRANSFERASE"/>
    <property type="match status" value="1"/>
</dbReference>
<comment type="caution">
    <text evidence="7">The sequence shown here is derived from an EMBL/GenBank/DDBJ whole genome shotgun (WGS) entry which is preliminary data.</text>
</comment>
<comment type="cofactor">
    <cofactor evidence="1">
        <name>pyridoxal 5'-phosphate</name>
        <dbReference type="ChEBI" id="CHEBI:597326"/>
    </cofactor>
</comment>
<reference evidence="7" key="1">
    <citation type="journal article" date="2014" name="Front. Microbiol.">
        <title>High frequency of phylogenetically diverse reductive dehalogenase-homologous genes in deep subseafloor sedimentary metagenomes.</title>
        <authorList>
            <person name="Kawai M."/>
            <person name="Futagami T."/>
            <person name="Toyoda A."/>
            <person name="Takaki Y."/>
            <person name="Nishi S."/>
            <person name="Hori S."/>
            <person name="Arai W."/>
            <person name="Tsubouchi T."/>
            <person name="Morono Y."/>
            <person name="Uchiyama I."/>
            <person name="Ito T."/>
            <person name="Fujiyama A."/>
            <person name="Inagaki F."/>
            <person name="Takami H."/>
        </authorList>
    </citation>
    <scope>NUCLEOTIDE SEQUENCE</scope>
    <source>
        <strain evidence="7">Expedition CK06-06</strain>
    </source>
</reference>
<gene>
    <name evidence="7" type="ORF">S03H2_10990</name>
</gene>
<evidence type="ECO:0000256" key="6">
    <source>
        <dbReference type="ARBA" id="ARBA00023266"/>
    </source>
</evidence>
<dbReference type="PANTHER" id="PTHR32328">
    <property type="entry name" value="L-SERYL-TRNA(SEC) SELENIUM TRANSFERASE"/>
    <property type="match status" value="1"/>
</dbReference>
<dbReference type="SUPFAM" id="SSF53383">
    <property type="entry name" value="PLP-dependent transferases"/>
    <property type="match status" value="1"/>
</dbReference>
<dbReference type="GO" id="GO:0001514">
    <property type="term" value="P:selenocysteine incorporation"/>
    <property type="evidence" value="ECO:0007669"/>
    <property type="project" value="InterPro"/>
</dbReference>
<keyword evidence="2" id="KW-0963">Cytoplasm</keyword>